<keyword evidence="4" id="KW-1133">Transmembrane helix</keyword>
<evidence type="ECO:0000256" key="5">
    <source>
        <dbReference type="ARBA" id="ARBA00023128"/>
    </source>
</evidence>
<dbReference type="STRING" id="764103.G7DSM5"/>
<keyword evidence="2" id="KW-0812">Transmembrane</keyword>
<comment type="subcellular location">
    <subcellularLocation>
        <location evidence="1">Mitochondrion inner membrane</location>
        <topology evidence="1">Multi-pass membrane protein</topology>
    </subcellularLocation>
</comment>
<organism evidence="7 8">
    <name type="scientific">Mixia osmundae (strain CBS 9802 / IAM 14324 / JCM 22182 / KY 12970)</name>
    <dbReference type="NCBI Taxonomy" id="764103"/>
    <lineage>
        <taxon>Eukaryota</taxon>
        <taxon>Fungi</taxon>
        <taxon>Dikarya</taxon>
        <taxon>Basidiomycota</taxon>
        <taxon>Pucciniomycotina</taxon>
        <taxon>Mixiomycetes</taxon>
        <taxon>Mixiales</taxon>
        <taxon>Mixiaceae</taxon>
        <taxon>Mixia</taxon>
    </lineage>
</organism>
<evidence type="ECO:0000256" key="3">
    <source>
        <dbReference type="ARBA" id="ARBA00022792"/>
    </source>
</evidence>
<reference evidence="7 8" key="1">
    <citation type="journal article" date="2011" name="J. Gen. Appl. Microbiol.">
        <title>Draft genome sequencing of the enigmatic basidiomycete Mixia osmundae.</title>
        <authorList>
            <person name="Nishida H."/>
            <person name="Nagatsuka Y."/>
            <person name="Sugiyama J."/>
        </authorList>
    </citation>
    <scope>NUCLEOTIDE SEQUENCE [LARGE SCALE GENOMIC DNA]</scope>
    <source>
        <strain evidence="8">CBS 9802 / IAM 14324 / JCM 22182 / KY 12970</strain>
    </source>
</reference>
<proteinExistence type="predicted"/>
<keyword evidence="8" id="KW-1185">Reference proteome</keyword>
<dbReference type="HOGENOM" id="CLU_1245665_0_0_1"/>
<dbReference type="AlphaFoldDB" id="G7DSM5"/>
<gene>
    <name evidence="7" type="primary">Mo00229</name>
    <name evidence="7" type="ORF">E5Q_00229</name>
</gene>
<reference evidence="7 8" key="2">
    <citation type="journal article" date="2012" name="Open Biol.">
        <title>Characteristics of nucleosomes and linker DNA regions on the genome of the basidiomycete Mixia osmundae revealed by mono- and dinucleosome mapping.</title>
        <authorList>
            <person name="Nishida H."/>
            <person name="Kondo S."/>
            <person name="Matsumoto T."/>
            <person name="Suzuki Y."/>
            <person name="Yoshikawa H."/>
            <person name="Taylor T.D."/>
            <person name="Sugiyama J."/>
        </authorList>
    </citation>
    <scope>NUCLEOTIDE SEQUENCE [LARGE SCALE GENOMIC DNA]</scope>
    <source>
        <strain evidence="8">CBS 9802 / IAM 14324 / JCM 22182 / KY 12970</strain>
    </source>
</reference>
<evidence type="ECO:0000256" key="4">
    <source>
        <dbReference type="ARBA" id="ARBA00022989"/>
    </source>
</evidence>
<dbReference type="GO" id="GO:0006120">
    <property type="term" value="P:mitochondrial electron transport, NADH to ubiquinone"/>
    <property type="evidence" value="ECO:0007669"/>
    <property type="project" value="InterPro"/>
</dbReference>
<keyword evidence="3" id="KW-0999">Mitochondrion inner membrane</keyword>
<dbReference type="Proteomes" id="UP000009131">
    <property type="component" value="Unassembled WGS sequence"/>
</dbReference>
<dbReference type="InterPro" id="IPR039205">
    <property type="entry name" value="NDUFA11"/>
</dbReference>
<evidence type="ECO:0000313" key="8">
    <source>
        <dbReference type="Proteomes" id="UP000009131"/>
    </source>
</evidence>
<dbReference type="EMBL" id="BABT02000007">
    <property type="protein sequence ID" value="GAA93585.1"/>
    <property type="molecule type" value="Genomic_DNA"/>
</dbReference>
<dbReference type="GO" id="GO:0045271">
    <property type="term" value="C:respiratory chain complex I"/>
    <property type="evidence" value="ECO:0007669"/>
    <property type="project" value="InterPro"/>
</dbReference>
<accession>G7DSM5</accession>
<protein>
    <submittedName>
        <fullName evidence="7">Uncharacterized protein</fullName>
    </submittedName>
</protein>
<evidence type="ECO:0000313" key="7">
    <source>
        <dbReference type="EMBL" id="GAA93585.1"/>
    </source>
</evidence>
<evidence type="ECO:0000256" key="2">
    <source>
        <dbReference type="ARBA" id="ARBA00022692"/>
    </source>
</evidence>
<comment type="caution">
    <text evidence="7">The sequence shown here is derived from an EMBL/GenBank/DDBJ whole genome shotgun (WGS) entry which is preliminary data.</text>
</comment>
<evidence type="ECO:0000256" key="1">
    <source>
        <dbReference type="ARBA" id="ARBA00004448"/>
    </source>
</evidence>
<dbReference type="PANTHER" id="PTHR21382:SF1">
    <property type="entry name" value="NADH DEHYDROGENASE [UBIQUINONE] 1 ALPHA SUBCOMPLEX SUBUNIT 11"/>
    <property type="match status" value="1"/>
</dbReference>
<keyword evidence="5" id="KW-0496">Mitochondrion</keyword>
<dbReference type="OrthoDB" id="1913277at2759"/>
<dbReference type="RefSeq" id="XP_014566511.1">
    <property type="nucleotide sequence ID" value="XM_014711025.1"/>
</dbReference>
<dbReference type="OMA" id="TMMNLRE"/>
<dbReference type="InParanoid" id="G7DSM5"/>
<sequence>MAFPKHDKTRLPSTSIEQLASLRACEGGLVRMSDGTRAPIEIPRAVPFGRAVLKNASDAATFHEQSPFANGVKMGLSSAVVGTMVSAIQNSIGRHSQGAMGVFTRSGTTIGLFGAMGFTFAFMDARLANFREIEDPLNSAFGACAAGFLGGISKGGLASGISGCAVGGALLGTFGYAGSSMVGANLESKTLEEREELRKSFFKKRDLLDSVPKYEPIQSKSS</sequence>
<dbReference type="PANTHER" id="PTHR21382">
    <property type="entry name" value="NADH-UBIQUINONE OXIDOREDUCTASE SUBUNIT"/>
    <property type="match status" value="1"/>
</dbReference>
<keyword evidence="6" id="KW-0472">Membrane</keyword>
<dbReference type="eggNOG" id="ENOG502S81D">
    <property type="taxonomic scope" value="Eukaryota"/>
</dbReference>
<evidence type="ECO:0000256" key="6">
    <source>
        <dbReference type="ARBA" id="ARBA00023136"/>
    </source>
</evidence>
<dbReference type="GO" id="GO:0005743">
    <property type="term" value="C:mitochondrial inner membrane"/>
    <property type="evidence" value="ECO:0007669"/>
    <property type="project" value="UniProtKB-SubCell"/>
</dbReference>
<name>G7DSM5_MIXOS</name>
<dbReference type="SMR" id="G7DSM5"/>